<dbReference type="Proteomes" id="UP001165960">
    <property type="component" value="Unassembled WGS sequence"/>
</dbReference>
<proteinExistence type="predicted"/>
<accession>A0ACC2TUR0</accession>
<dbReference type="EMBL" id="QTSX02002153">
    <property type="protein sequence ID" value="KAJ9078299.1"/>
    <property type="molecule type" value="Genomic_DNA"/>
</dbReference>
<evidence type="ECO:0000313" key="1">
    <source>
        <dbReference type="EMBL" id="KAJ9078299.1"/>
    </source>
</evidence>
<name>A0ACC2TUR0_9FUNG</name>
<evidence type="ECO:0000313" key="2">
    <source>
        <dbReference type="Proteomes" id="UP001165960"/>
    </source>
</evidence>
<reference evidence="1" key="1">
    <citation type="submission" date="2022-04" db="EMBL/GenBank/DDBJ databases">
        <title>Genome of the entomopathogenic fungus Entomophthora muscae.</title>
        <authorList>
            <person name="Elya C."/>
            <person name="Lovett B.R."/>
            <person name="Lee E."/>
            <person name="Macias A.M."/>
            <person name="Hajek A.E."/>
            <person name="De Bivort B.L."/>
            <person name="Kasson M.T."/>
            <person name="De Fine Licht H.H."/>
            <person name="Stajich J.E."/>
        </authorList>
    </citation>
    <scope>NUCLEOTIDE SEQUENCE</scope>
    <source>
        <strain evidence="1">Berkeley</strain>
    </source>
</reference>
<gene>
    <name evidence="1" type="ORF">DSO57_1007853</name>
</gene>
<sequence length="192" mass="21343">MKYPPFNVAIRLIHNIRYVKGQLIKRPLVLGHLSCPPDTENFPLSSGNVDSDFQVCCLHFVPGFTLHLVHLSGPLGRDFLLCAWSERQFIPPSVFCGRSSQQSMGPVISSKHLVKSLTCNYLDLSLLDLSPDPLHVEHSPSPVPPVEKPQLISQPAPGPQTLSTQRTPWLLAGMNLMGFNFYFPQLSPTFSL</sequence>
<keyword evidence="2" id="KW-1185">Reference proteome</keyword>
<organism evidence="1 2">
    <name type="scientific">Entomophthora muscae</name>
    <dbReference type="NCBI Taxonomy" id="34485"/>
    <lineage>
        <taxon>Eukaryota</taxon>
        <taxon>Fungi</taxon>
        <taxon>Fungi incertae sedis</taxon>
        <taxon>Zoopagomycota</taxon>
        <taxon>Entomophthoromycotina</taxon>
        <taxon>Entomophthoromycetes</taxon>
        <taxon>Entomophthorales</taxon>
        <taxon>Entomophthoraceae</taxon>
        <taxon>Entomophthora</taxon>
    </lineage>
</organism>
<protein>
    <submittedName>
        <fullName evidence="1">Uncharacterized protein</fullName>
    </submittedName>
</protein>
<comment type="caution">
    <text evidence="1">The sequence shown here is derived from an EMBL/GenBank/DDBJ whole genome shotgun (WGS) entry which is preliminary data.</text>
</comment>